<keyword evidence="2" id="KW-0812">Transmembrane</keyword>
<evidence type="ECO:0000256" key="2">
    <source>
        <dbReference type="ARBA" id="ARBA00022692"/>
    </source>
</evidence>
<reference evidence="9" key="1">
    <citation type="submission" date="2025-08" db="UniProtKB">
        <authorList>
            <consortium name="RefSeq"/>
        </authorList>
    </citation>
    <scope>IDENTIFICATION</scope>
</reference>
<keyword evidence="5" id="KW-0472">Membrane</keyword>
<evidence type="ECO:0000256" key="4">
    <source>
        <dbReference type="ARBA" id="ARBA00022989"/>
    </source>
</evidence>
<feature type="domain" description="PKD" evidence="7">
    <location>
        <begin position="520"/>
        <end position="566"/>
    </location>
</feature>
<dbReference type="InterPro" id="IPR035986">
    <property type="entry name" value="PKD_dom_sf"/>
</dbReference>
<evidence type="ECO:0000256" key="5">
    <source>
        <dbReference type="ARBA" id="ARBA00023136"/>
    </source>
</evidence>
<evidence type="ECO:0000256" key="6">
    <source>
        <dbReference type="SAM" id="SignalP"/>
    </source>
</evidence>
<dbReference type="RefSeq" id="XP_065663708.1">
    <property type="nucleotide sequence ID" value="XM_065807636.1"/>
</dbReference>
<organism evidence="8 9">
    <name type="scientific">Hydra vulgaris</name>
    <name type="common">Hydra</name>
    <name type="synonym">Hydra attenuata</name>
    <dbReference type="NCBI Taxonomy" id="6087"/>
    <lineage>
        <taxon>Eukaryota</taxon>
        <taxon>Metazoa</taxon>
        <taxon>Cnidaria</taxon>
        <taxon>Hydrozoa</taxon>
        <taxon>Hydroidolina</taxon>
        <taxon>Anthoathecata</taxon>
        <taxon>Aplanulata</taxon>
        <taxon>Hydridae</taxon>
        <taxon>Hydra</taxon>
    </lineage>
</organism>
<proteinExistence type="predicted"/>
<dbReference type="InterPro" id="IPR000601">
    <property type="entry name" value="PKD_dom"/>
</dbReference>
<evidence type="ECO:0000256" key="1">
    <source>
        <dbReference type="ARBA" id="ARBA00004370"/>
    </source>
</evidence>
<keyword evidence="8" id="KW-1185">Reference proteome</keyword>
<feature type="signal peptide" evidence="6">
    <location>
        <begin position="1"/>
        <end position="23"/>
    </location>
</feature>
<feature type="chain" id="PRO_5045154358" evidence="6">
    <location>
        <begin position="24"/>
        <end position="1507"/>
    </location>
</feature>
<dbReference type="PROSITE" id="PS50093">
    <property type="entry name" value="PKD"/>
    <property type="match status" value="1"/>
</dbReference>
<evidence type="ECO:0000313" key="8">
    <source>
        <dbReference type="Proteomes" id="UP001652625"/>
    </source>
</evidence>
<gene>
    <name evidence="9" type="primary">LOC136085870</name>
</gene>
<keyword evidence="3" id="KW-0677">Repeat</keyword>
<keyword evidence="4" id="KW-1133">Transmembrane helix</keyword>
<dbReference type="SUPFAM" id="SSF49299">
    <property type="entry name" value="PKD domain"/>
    <property type="match status" value="2"/>
</dbReference>
<dbReference type="PANTHER" id="PTHR46730">
    <property type="entry name" value="POLYCYSTIN-1"/>
    <property type="match status" value="1"/>
</dbReference>
<accession>A0ABM4CPD4</accession>
<keyword evidence="6" id="KW-0732">Signal</keyword>
<sequence length="1507" mass="175492">MVNSKIIIISAFFAFINIRLSNADNLWKFIKKIDLNEENCFFKYVSNFTIQDVNQSICNCSSVCLQKGYLHFVSINDICFCTNRSDYLRKCSCPKNLNCSLYNDGCCLSYFKIKSSILEVGKNASIFCSACNNYEYDSINFTSNHCSFHLTRNVQEENSFEFVVNTQYKNESFYLCLTAFDIQSNMLHQCWFFYVYPYPIILLKIANVTDMANGSVAVQTNSCFSLNLTINGNFSNLLFNISNGFSKEIQLKFASNKCHTVIGTTFFSYPGVYSMTITAKSSDFLQTHVQHISDLFVVQDEIQYVCLESTYGFLGMVSLFKAKIYGSLSDVKFEWYFREENATIFTDSPECQYNISYNASFLFPVQLTARNFVSSRTTEYDVIIVPYITEVIITPNKNPVLEEDHVNFTVIINKPITLWHPKFSYLWTFQIDSHINTHKSNLLDFIAPSSGKMFVTLSVTSDLLTVNGSCLLYIIKRIKPFQLHYKTFQLGEITSFSGFFNVAEYDASFFNIDYNPKILWVFGDAHQMISSDIAVKHKYNRTGVFFAYVNVSNILSSYTSYIKVYVLYEPCDLEIYFPLDWDTLKDIQLYENIVFHPRVEVNCIKATNISFMWEFEKDHSKEYSKVFKFFEPTLNIPASAIGVGTWKFHFTVYLDTQNVFRNYTNTLRINRGGLKAIIRNNGVRFINFNLKSSILLISDSFDQDKPDEKTYLRYTWQCYTEKYTNCFKSGFPSQNLNGSWLIFFPYELVESSKRFLFILTVEKDGLPPAEDTILFKVDTRVKLQTSIMCDTCEENGYSSFAKMKFHVVCAECKGKEVTYFWSVKFRYENSPLLTNFQKCMPTSWPAALLKNYDGLFAPANLFPLAVKTALSNQIIDSRCINYMPVSSSDQSCSQINFVNEACLKSNQAVRSNFLYSMKKMYKAKGSTIFNKESLTLNTISWTKESVVNTINTDQKKEYNQNKYLELKADKDLSQYFTDRSNYYSRAINKGDYVYDSNKETFLIQANSLIPGQPYEISVNIFNGTKQDPVIASSIMYFKTEEPPIKGSCLLIRNETGTEFKTVYSIKCENWKSNHTLSYTVTSENNEVIVHSYVFTFDFILSVDFTLNGKKANLIVTIEDEDGRWISLCPLSVTVLKNINVSYYNIFSMLNEIESKKLVTDANLDLQKITILLHKFNRIFANHSKIEDSYRIKEKVCKLLPKYIYQTPVRMAIRAFSLILENSAELSVNCTYWMLQSLNEMIRFRQSKQLFRRGKYQTFVNDSNNIISKLLYISKCKSIDEFKLIYQYQKIFMKFVMQEYFLNETITVRSDPALSVFGHKGFRKNWIIQPDLMIGFKNDDYMYLTITLFNKSFCWLDQSSVYMIDVNIFNDDSHQSTMPSKQLNSSEHFFDLLFNITQAETTSYTLEWGKINFHEFMLSDEDVEKYHFIFEIKEQSVDYRNFYIRFVVRYNSNKKNLTWIVQEELRNHKFISSFSPKDIEFASSFNATFEIVPTNQRITQKYKILSFK</sequence>
<evidence type="ECO:0000313" key="9">
    <source>
        <dbReference type="RefSeq" id="XP_065663708.1"/>
    </source>
</evidence>
<evidence type="ECO:0000256" key="3">
    <source>
        <dbReference type="ARBA" id="ARBA00022737"/>
    </source>
</evidence>
<dbReference type="GeneID" id="136085870"/>
<dbReference type="PANTHER" id="PTHR46730:SF1">
    <property type="entry name" value="PLAT DOMAIN-CONTAINING PROTEIN"/>
    <property type="match status" value="1"/>
</dbReference>
<protein>
    <submittedName>
        <fullName evidence="9">Polycystin-1-related protein-like</fullName>
    </submittedName>
</protein>
<dbReference type="Proteomes" id="UP001652625">
    <property type="component" value="Chromosome 10"/>
</dbReference>
<name>A0ABM4CPD4_HYDVU</name>
<comment type="subcellular location">
    <subcellularLocation>
        <location evidence="1">Membrane</location>
    </subcellularLocation>
</comment>
<evidence type="ECO:0000259" key="7">
    <source>
        <dbReference type="PROSITE" id="PS50093"/>
    </source>
</evidence>